<dbReference type="InterPro" id="IPR004413">
    <property type="entry name" value="GatB"/>
</dbReference>
<accession>A0A501XBZ5</accession>
<evidence type="ECO:0000256" key="8">
    <source>
        <dbReference type="ARBA" id="ARBA00047380"/>
    </source>
</evidence>
<keyword evidence="6 10" id="KW-0648">Protein biosynthesis</keyword>
<dbReference type="GO" id="GO:0050567">
    <property type="term" value="F:glutaminyl-tRNA synthase (glutamine-hydrolyzing) activity"/>
    <property type="evidence" value="ECO:0007669"/>
    <property type="project" value="UniProtKB-UniRule"/>
</dbReference>
<dbReference type="InterPro" id="IPR018027">
    <property type="entry name" value="Asn/Gln_amidotransferase"/>
</dbReference>
<comment type="catalytic activity">
    <reaction evidence="8 10">
        <text>L-aspartyl-tRNA(Asn) + L-glutamine + ATP + H2O = L-asparaginyl-tRNA(Asn) + L-glutamate + ADP + phosphate + 2 H(+)</text>
        <dbReference type="Rhea" id="RHEA:14513"/>
        <dbReference type="Rhea" id="RHEA-COMP:9674"/>
        <dbReference type="Rhea" id="RHEA-COMP:9677"/>
        <dbReference type="ChEBI" id="CHEBI:15377"/>
        <dbReference type="ChEBI" id="CHEBI:15378"/>
        <dbReference type="ChEBI" id="CHEBI:29985"/>
        <dbReference type="ChEBI" id="CHEBI:30616"/>
        <dbReference type="ChEBI" id="CHEBI:43474"/>
        <dbReference type="ChEBI" id="CHEBI:58359"/>
        <dbReference type="ChEBI" id="CHEBI:78515"/>
        <dbReference type="ChEBI" id="CHEBI:78516"/>
        <dbReference type="ChEBI" id="CHEBI:456216"/>
    </reaction>
</comment>
<dbReference type="SUPFAM" id="SSF89095">
    <property type="entry name" value="GatB/YqeY motif"/>
    <property type="match status" value="1"/>
</dbReference>
<evidence type="ECO:0000256" key="1">
    <source>
        <dbReference type="ARBA" id="ARBA00005306"/>
    </source>
</evidence>
<proteinExistence type="inferred from homology"/>
<evidence type="ECO:0000313" key="12">
    <source>
        <dbReference type="EMBL" id="TPE58080.1"/>
    </source>
</evidence>
<evidence type="ECO:0000256" key="6">
    <source>
        <dbReference type="ARBA" id="ARBA00022917"/>
    </source>
</evidence>
<dbReference type="PANTHER" id="PTHR11659">
    <property type="entry name" value="GLUTAMYL-TRNA GLN AMIDOTRANSFERASE SUBUNIT B MITOCHONDRIAL AND PROKARYOTIC PET112-RELATED"/>
    <property type="match status" value="1"/>
</dbReference>
<keyword evidence="5 10" id="KW-0067">ATP-binding</keyword>
<comment type="subunit">
    <text evidence="2 10">Heterotrimer of A, B and C subunits.</text>
</comment>
<dbReference type="NCBIfam" id="NF004012">
    <property type="entry name" value="PRK05477.1-2"/>
    <property type="match status" value="1"/>
</dbReference>
<comment type="similarity">
    <text evidence="1 10">Belongs to the GatB/GatE family. GatB subfamily.</text>
</comment>
<dbReference type="GO" id="GO:0006412">
    <property type="term" value="P:translation"/>
    <property type="evidence" value="ECO:0007669"/>
    <property type="project" value="UniProtKB-UniRule"/>
</dbReference>
<dbReference type="InterPro" id="IPR014746">
    <property type="entry name" value="Gln_synth/guanido_kin_cat_dom"/>
</dbReference>
<gene>
    <name evidence="10 12" type="primary">gatB</name>
    <name evidence="12" type="ORF">FJO69_00535</name>
</gene>
<comment type="caution">
    <text evidence="12">The sequence shown here is derived from an EMBL/GenBank/DDBJ whole genome shotgun (WGS) entry which is preliminary data.</text>
</comment>
<keyword evidence="4 10" id="KW-0547">Nucleotide-binding</keyword>
<dbReference type="Proteomes" id="UP000319776">
    <property type="component" value="Unassembled WGS sequence"/>
</dbReference>
<name>A0A501XBZ5_9BACT</name>
<evidence type="ECO:0000256" key="7">
    <source>
        <dbReference type="ARBA" id="ARBA00024799"/>
    </source>
</evidence>
<dbReference type="InterPro" id="IPR003789">
    <property type="entry name" value="Asn/Gln_tRNA_amidoTrase-B-like"/>
</dbReference>
<dbReference type="InterPro" id="IPR017959">
    <property type="entry name" value="Asn/Gln-tRNA_amidoTrfase_suB/E"/>
</dbReference>
<dbReference type="AlphaFoldDB" id="A0A501XBZ5"/>
<dbReference type="RefSeq" id="WP_140781053.1">
    <property type="nucleotide sequence ID" value="NZ_VFSS01000001.1"/>
</dbReference>
<dbReference type="HAMAP" id="MF_00121">
    <property type="entry name" value="GatB"/>
    <property type="match status" value="1"/>
</dbReference>
<evidence type="ECO:0000256" key="5">
    <source>
        <dbReference type="ARBA" id="ARBA00022840"/>
    </source>
</evidence>
<feature type="domain" description="Asn/Gln amidotransferase" evidence="11">
    <location>
        <begin position="324"/>
        <end position="470"/>
    </location>
</feature>
<sequence length="471" mass="53940">MNKDWEIVIGIEIHLELNTKTKMFSPAPNVYGEEANAHVSNIDLAYPGSLPLVNSAAIIKAIKLAKALKMEIDPIVRFDRKNYFYPDLTKGYQITQQFNPIGKNGQIKIKVNNNWQDVLIERIHMEEDTAKSNHEGDLTYLNYNRSGVPLIEIVSNPVIHSAEEAVAYVEAIRKTAQTLNISKAKMNEGSMRVDVNISVRPKGSEILNTRVEIKNLNSLSNIEKAIEYEANYQVNKYLNNEAFPQETKRFDEGKQITVSMRSKSDAVDYKYFPDPNIPYIGLSSDLIDNVKIEELPYDKELRYIKNGLNEVQISQLINNVEYAKYFDEIDFLDIKKAANVFFAEVISYLNSNNLAIEQLELQPLELKEVLDLLVLDQLDKTSVKKILVEKQKNPQFSVSEIIKNNNLKLELMNLDLNQIIEEVLNENSNLLEEFTKNPARAEKFMMGQVMKKTKGKAKNDEVLKAIKERFN</sequence>
<dbReference type="InterPro" id="IPR017958">
    <property type="entry name" value="Gln-tRNA_amidoTrfase_suB_CS"/>
</dbReference>
<dbReference type="GO" id="GO:0016740">
    <property type="term" value="F:transferase activity"/>
    <property type="evidence" value="ECO:0007669"/>
    <property type="project" value="UniProtKB-KW"/>
</dbReference>
<dbReference type="EMBL" id="VFSS01000001">
    <property type="protein sequence ID" value="TPE58080.1"/>
    <property type="molecule type" value="Genomic_DNA"/>
</dbReference>
<dbReference type="GO" id="GO:0005524">
    <property type="term" value="F:ATP binding"/>
    <property type="evidence" value="ECO:0007669"/>
    <property type="project" value="UniProtKB-KW"/>
</dbReference>
<dbReference type="OrthoDB" id="9804078at2"/>
<dbReference type="Pfam" id="PF02637">
    <property type="entry name" value="GatB_Yqey"/>
    <property type="match status" value="1"/>
</dbReference>
<dbReference type="NCBIfam" id="NF004014">
    <property type="entry name" value="PRK05477.1-4"/>
    <property type="match status" value="1"/>
</dbReference>
<evidence type="ECO:0000256" key="4">
    <source>
        <dbReference type="ARBA" id="ARBA00022741"/>
    </source>
</evidence>
<dbReference type="Pfam" id="PF02934">
    <property type="entry name" value="GatB_N"/>
    <property type="match status" value="1"/>
</dbReference>
<dbReference type="SMART" id="SM00845">
    <property type="entry name" value="GatB_Yqey"/>
    <property type="match status" value="1"/>
</dbReference>
<dbReference type="PANTHER" id="PTHR11659:SF0">
    <property type="entry name" value="GLUTAMYL-TRNA(GLN) AMIDOTRANSFERASE SUBUNIT B, MITOCHONDRIAL"/>
    <property type="match status" value="1"/>
</dbReference>
<dbReference type="GO" id="GO:0050566">
    <property type="term" value="F:asparaginyl-tRNA synthase (glutamine-hydrolyzing) activity"/>
    <property type="evidence" value="ECO:0007669"/>
    <property type="project" value="RHEA"/>
</dbReference>
<dbReference type="EC" id="6.3.5.-" evidence="10"/>
<keyword evidence="3 10" id="KW-0436">Ligase</keyword>
<evidence type="ECO:0000256" key="9">
    <source>
        <dbReference type="ARBA" id="ARBA00047913"/>
    </source>
</evidence>
<dbReference type="SUPFAM" id="SSF55931">
    <property type="entry name" value="Glutamine synthetase/guanido kinase"/>
    <property type="match status" value="1"/>
</dbReference>
<dbReference type="GO" id="GO:0070681">
    <property type="term" value="P:glutaminyl-tRNAGln biosynthesis via transamidation"/>
    <property type="evidence" value="ECO:0007669"/>
    <property type="project" value="TreeGrafter"/>
</dbReference>
<protein>
    <recommendedName>
        <fullName evidence="10">Aspartyl/glutamyl-tRNA(Asn/Gln) amidotransferase subunit B</fullName>
        <shortName evidence="10">Asp/Glu-ADT subunit B</shortName>
        <ecNumber evidence="10">6.3.5.-</ecNumber>
    </recommendedName>
</protein>
<dbReference type="InterPro" id="IPR023168">
    <property type="entry name" value="GatB_Yqey_C_2"/>
</dbReference>
<evidence type="ECO:0000313" key="13">
    <source>
        <dbReference type="Proteomes" id="UP000319776"/>
    </source>
</evidence>
<evidence type="ECO:0000256" key="3">
    <source>
        <dbReference type="ARBA" id="ARBA00022598"/>
    </source>
</evidence>
<dbReference type="PROSITE" id="PS01234">
    <property type="entry name" value="GATB"/>
    <property type="match status" value="1"/>
</dbReference>
<evidence type="ECO:0000256" key="2">
    <source>
        <dbReference type="ARBA" id="ARBA00011123"/>
    </source>
</evidence>
<dbReference type="NCBIfam" id="TIGR00133">
    <property type="entry name" value="gatB"/>
    <property type="match status" value="1"/>
</dbReference>
<organism evidence="12 13">
    <name type="scientific">[Mycoplasma] falconis</name>
    <dbReference type="NCBI Taxonomy" id="92403"/>
    <lineage>
        <taxon>Bacteria</taxon>
        <taxon>Bacillati</taxon>
        <taxon>Mycoplasmatota</taxon>
        <taxon>Mycoplasmoidales</taxon>
        <taxon>Metamycoplasmataceae</taxon>
        <taxon>Metamycoplasma</taxon>
    </lineage>
</organism>
<keyword evidence="13" id="KW-1185">Reference proteome</keyword>
<keyword evidence="12" id="KW-0808">Transferase</keyword>
<dbReference type="Gene3D" id="1.10.10.410">
    <property type="match status" value="1"/>
</dbReference>
<dbReference type="InterPro" id="IPR006075">
    <property type="entry name" value="Asn/Gln-tRNA_Trfase_suB/E_cat"/>
</dbReference>
<evidence type="ECO:0000259" key="11">
    <source>
        <dbReference type="SMART" id="SM00845"/>
    </source>
</evidence>
<comment type="catalytic activity">
    <reaction evidence="9 10">
        <text>L-glutamyl-tRNA(Gln) + L-glutamine + ATP + H2O = L-glutaminyl-tRNA(Gln) + L-glutamate + ADP + phosphate + H(+)</text>
        <dbReference type="Rhea" id="RHEA:17521"/>
        <dbReference type="Rhea" id="RHEA-COMP:9681"/>
        <dbReference type="Rhea" id="RHEA-COMP:9684"/>
        <dbReference type="ChEBI" id="CHEBI:15377"/>
        <dbReference type="ChEBI" id="CHEBI:15378"/>
        <dbReference type="ChEBI" id="CHEBI:29985"/>
        <dbReference type="ChEBI" id="CHEBI:30616"/>
        <dbReference type="ChEBI" id="CHEBI:43474"/>
        <dbReference type="ChEBI" id="CHEBI:58359"/>
        <dbReference type="ChEBI" id="CHEBI:78520"/>
        <dbReference type="ChEBI" id="CHEBI:78521"/>
        <dbReference type="ChEBI" id="CHEBI:456216"/>
    </reaction>
</comment>
<evidence type="ECO:0000256" key="10">
    <source>
        <dbReference type="HAMAP-Rule" id="MF_00121"/>
    </source>
</evidence>
<reference evidence="12 13" key="1">
    <citation type="submission" date="2019-06" db="EMBL/GenBank/DDBJ databases">
        <title>Mycoplasma falconis type strain whole genome sequence.</title>
        <authorList>
            <person name="Spergser J."/>
        </authorList>
    </citation>
    <scope>NUCLEOTIDE SEQUENCE [LARGE SCALE GENOMIC DNA]</scope>
    <source>
        <strain evidence="12 13">ATCC 51372</strain>
    </source>
</reference>
<comment type="function">
    <text evidence="7 10">Allows the formation of correctly charged Asn-tRNA(Asn) or Gln-tRNA(Gln) through the transamidation of misacylated Asp-tRNA(Asn) or Glu-tRNA(Gln) in organisms which lack either or both of asparaginyl-tRNA or glutaminyl-tRNA synthetases. The reaction takes place in the presence of glutamine and ATP through an activated phospho-Asp-tRNA(Asn) or phospho-Glu-tRNA(Gln).</text>
</comment>